<dbReference type="AlphaFoldDB" id="A0A386HRK5"/>
<dbReference type="KEGG" id="ark:D6B99_13790"/>
<dbReference type="Gene3D" id="3.30.429.10">
    <property type="entry name" value="Macrophage Migration Inhibitory Factor"/>
    <property type="match status" value="1"/>
</dbReference>
<gene>
    <name evidence="1" type="ORF">D6B99_13790</name>
</gene>
<dbReference type="OrthoDB" id="9804765at2"/>
<proteinExistence type="predicted"/>
<organism evidence="1 2">
    <name type="scientific">Arachidicoccus soli</name>
    <dbReference type="NCBI Taxonomy" id="2341117"/>
    <lineage>
        <taxon>Bacteria</taxon>
        <taxon>Pseudomonadati</taxon>
        <taxon>Bacteroidota</taxon>
        <taxon>Chitinophagia</taxon>
        <taxon>Chitinophagales</taxon>
        <taxon>Chitinophagaceae</taxon>
        <taxon>Arachidicoccus</taxon>
    </lineage>
</organism>
<protein>
    <submittedName>
        <fullName evidence="1">Tautomerase family protein</fullName>
    </submittedName>
</protein>
<dbReference type="RefSeq" id="WP_119989461.1">
    <property type="nucleotide sequence ID" value="NZ_CP032489.1"/>
</dbReference>
<dbReference type="Pfam" id="PF14552">
    <property type="entry name" value="Tautomerase_2"/>
    <property type="match status" value="1"/>
</dbReference>
<evidence type="ECO:0000313" key="2">
    <source>
        <dbReference type="Proteomes" id="UP000266118"/>
    </source>
</evidence>
<dbReference type="Proteomes" id="UP000266118">
    <property type="component" value="Chromosome"/>
</dbReference>
<name>A0A386HRK5_9BACT</name>
<accession>A0A386HRK5</accession>
<dbReference type="EMBL" id="CP032489">
    <property type="protein sequence ID" value="AYD48577.1"/>
    <property type="molecule type" value="Genomic_DNA"/>
</dbReference>
<dbReference type="InterPro" id="IPR037479">
    <property type="entry name" value="Tauto_MSAD"/>
</dbReference>
<dbReference type="SUPFAM" id="SSF55331">
    <property type="entry name" value="Tautomerase/MIF"/>
    <property type="match status" value="1"/>
</dbReference>
<dbReference type="InterPro" id="IPR014347">
    <property type="entry name" value="Tautomerase/MIF_sf"/>
</dbReference>
<reference evidence="1 2" key="1">
    <citation type="submission" date="2018-09" db="EMBL/GenBank/DDBJ databases">
        <title>Arachidicoccus sp. nov., a bacterium isolated from soil.</title>
        <authorList>
            <person name="Weon H.-Y."/>
            <person name="Kwon S.-W."/>
            <person name="Lee S.A."/>
        </authorList>
    </citation>
    <scope>NUCLEOTIDE SEQUENCE [LARGE SCALE GENOMIC DNA]</scope>
    <source>
        <strain evidence="1 2">KIS59-12</strain>
    </source>
</reference>
<dbReference type="PANTHER" id="PTHR38460:SF1">
    <property type="entry name" value="TAUTOMERASE YOLI-RELATED"/>
    <property type="match status" value="1"/>
</dbReference>
<dbReference type="PANTHER" id="PTHR38460">
    <property type="entry name" value="TAUTOMERASE YOLI-RELATED"/>
    <property type="match status" value="1"/>
</dbReference>
<sequence length="135" mass="15682">MPLVRISLDRKFSKETKDIISTSVHQALMQEFNVPHDDYFQIIEELNTSQIKYPESYLGIHHSSEIIFIQIIAALGRSIDQKRRLYKEIAERIERGTEITKNNVFIVLLENAGAENWSFGNGEIQEIKHIKNNII</sequence>
<evidence type="ECO:0000313" key="1">
    <source>
        <dbReference type="EMBL" id="AYD48577.1"/>
    </source>
</evidence>
<keyword evidence="2" id="KW-1185">Reference proteome</keyword>